<evidence type="ECO:0000256" key="2">
    <source>
        <dbReference type="ARBA" id="ARBA00012118"/>
    </source>
</evidence>
<keyword evidence="5 11" id="KW-0808">Transferase</keyword>
<feature type="active site" description="Proton acceptor" evidence="11 12">
    <location>
        <position position="100"/>
    </location>
</feature>
<dbReference type="EMBL" id="JACHHG010000006">
    <property type="protein sequence ID" value="MBB6098508.1"/>
    <property type="molecule type" value="Genomic_DNA"/>
</dbReference>
<feature type="binding site" evidence="11">
    <location>
        <position position="156"/>
    </location>
    <ligand>
        <name>Zn(2+)</name>
        <dbReference type="ChEBI" id="CHEBI:29105"/>
    </ligand>
</feature>
<gene>
    <name evidence="11" type="primary">tdk</name>
    <name evidence="16" type="ORF">HNR42_001942</name>
</gene>
<evidence type="ECO:0000256" key="4">
    <source>
        <dbReference type="ARBA" id="ARBA00022634"/>
    </source>
</evidence>
<evidence type="ECO:0000313" key="17">
    <source>
        <dbReference type="Proteomes" id="UP000569951"/>
    </source>
</evidence>
<comment type="similarity">
    <text evidence="1 11 15">Belongs to the thymidine kinase family.</text>
</comment>
<evidence type="ECO:0000256" key="14">
    <source>
        <dbReference type="RuleBase" id="RU000544"/>
    </source>
</evidence>
<comment type="subunit">
    <text evidence="11">Homotetramer.</text>
</comment>
<evidence type="ECO:0000256" key="9">
    <source>
        <dbReference type="ARBA" id="ARBA00022833"/>
    </source>
</evidence>
<comment type="caution">
    <text evidence="16">The sequence shown here is derived from an EMBL/GenBank/DDBJ whole genome shotgun (WGS) entry which is preliminary data.</text>
</comment>
<dbReference type="SUPFAM" id="SSF57716">
    <property type="entry name" value="Glucocorticoid receptor-like (DNA-binding domain)"/>
    <property type="match status" value="1"/>
</dbReference>
<dbReference type="HAMAP" id="MF_00124">
    <property type="entry name" value="Thymidine_kinase"/>
    <property type="match status" value="1"/>
</dbReference>
<dbReference type="EC" id="2.7.1.21" evidence="2 11"/>
<feature type="binding site" evidence="11">
    <location>
        <position position="159"/>
    </location>
    <ligand>
        <name>Zn(2+)</name>
        <dbReference type="ChEBI" id="CHEBI:29105"/>
    </ligand>
</feature>
<reference evidence="16 17" key="1">
    <citation type="submission" date="2020-08" db="EMBL/GenBank/DDBJ databases">
        <title>Genomic Encyclopedia of Type Strains, Phase IV (KMG-IV): sequencing the most valuable type-strain genomes for metagenomic binning, comparative biology and taxonomic classification.</title>
        <authorList>
            <person name="Goeker M."/>
        </authorList>
    </citation>
    <scope>NUCLEOTIDE SEQUENCE [LARGE SCALE GENOMIC DNA]</scope>
    <source>
        <strain evidence="16 17">DSM 21458</strain>
    </source>
</reference>
<keyword evidence="10 11" id="KW-0067">ATP-binding</keyword>
<evidence type="ECO:0000256" key="15">
    <source>
        <dbReference type="RuleBase" id="RU004165"/>
    </source>
</evidence>
<feature type="binding site" evidence="11">
    <location>
        <begin position="16"/>
        <end position="23"/>
    </location>
    <ligand>
        <name>ATP</name>
        <dbReference type="ChEBI" id="CHEBI:30616"/>
    </ligand>
</feature>
<feature type="binding site" evidence="11">
    <location>
        <begin position="99"/>
        <end position="102"/>
    </location>
    <ligand>
        <name>ATP</name>
        <dbReference type="ChEBI" id="CHEBI:30616"/>
    </ligand>
</feature>
<dbReference type="FunFam" id="3.30.60.20:FF:000026">
    <property type="entry name" value="Thymidine kinase"/>
    <property type="match status" value="1"/>
</dbReference>
<evidence type="ECO:0000256" key="3">
    <source>
        <dbReference type="ARBA" id="ARBA00022490"/>
    </source>
</evidence>
<keyword evidence="6 11" id="KW-0479">Metal-binding</keyword>
<evidence type="ECO:0000256" key="13">
    <source>
        <dbReference type="PIRSR" id="PIRSR035805-2"/>
    </source>
</evidence>
<name>A0A841I2D5_9DEIO</name>
<keyword evidence="4 11" id="KW-0237">DNA synthesis</keyword>
<evidence type="ECO:0000256" key="12">
    <source>
        <dbReference type="PIRSR" id="PIRSR035805-1"/>
    </source>
</evidence>
<evidence type="ECO:0000256" key="1">
    <source>
        <dbReference type="ARBA" id="ARBA00007587"/>
    </source>
</evidence>
<comment type="catalytic activity">
    <reaction evidence="11 14">
        <text>thymidine + ATP = dTMP + ADP + H(+)</text>
        <dbReference type="Rhea" id="RHEA:19129"/>
        <dbReference type="ChEBI" id="CHEBI:15378"/>
        <dbReference type="ChEBI" id="CHEBI:17748"/>
        <dbReference type="ChEBI" id="CHEBI:30616"/>
        <dbReference type="ChEBI" id="CHEBI:63528"/>
        <dbReference type="ChEBI" id="CHEBI:456216"/>
        <dbReference type="EC" id="2.7.1.21"/>
    </reaction>
</comment>
<dbReference type="PIRSF" id="PIRSF035805">
    <property type="entry name" value="TK_cell"/>
    <property type="match status" value="1"/>
</dbReference>
<feature type="binding site" evidence="13">
    <location>
        <begin position="182"/>
        <end position="185"/>
    </location>
    <ligand>
        <name>substrate</name>
    </ligand>
</feature>
<dbReference type="PROSITE" id="PS00603">
    <property type="entry name" value="TK_CELLULAR_TYPE"/>
    <property type="match status" value="1"/>
</dbReference>
<comment type="subcellular location">
    <subcellularLocation>
        <location evidence="11">Cytoplasm</location>
    </subcellularLocation>
</comment>
<keyword evidence="17" id="KW-1185">Reference proteome</keyword>
<dbReference type="Gene3D" id="3.40.50.300">
    <property type="entry name" value="P-loop containing nucleotide triphosphate hydrolases"/>
    <property type="match status" value="1"/>
</dbReference>
<evidence type="ECO:0000256" key="7">
    <source>
        <dbReference type="ARBA" id="ARBA00022741"/>
    </source>
</evidence>
<evidence type="ECO:0000256" key="6">
    <source>
        <dbReference type="ARBA" id="ARBA00022723"/>
    </source>
</evidence>
<keyword evidence="7 11" id="KW-0547">Nucleotide-binding</keyword>
<dbReference type="NCBIfam" id="NF003296">
    <property type="entry name" value="PRK04296.1-1"/>
    <property type="match status" value="1"/>
</dbReference>
<dbReference type="GO" id="GO:0004797">
    <property type="term" value="F:thymidine kinase activity"/>
    <property type="evidence" value="ECO:0007669"/>
    <property type="project" value="UniProtKB-UniRule"/>
</dbReference>
<evidence type="ECO:0000313" key="16">
    <source>
        <dbReference type="EMBL" id="MBB6098508.1"/>
    </source>
</evidence>
<dbReference type="GO" id="GO:0046104">
    <property type="term" value="P:thymidine metabolic process"/>
    <property type="evidence" value="ECO:0007669"/>
    <property type="project" value="TreeGrafter"/>
</dbReference>
<feature type="binding site" evidence="13">
    <location>
        <position position="190"/>
    </location>
    <ligand>
        <name>substrate</name>
    </ligand>
</feature>
<evidence type="ECO:0000256" key="5">
    <source>
        <dbReference type="ARBA" id="ARBA00022679"/>
    </source>
</evidence>
<dbReference type="SUPFAM" id="SSF52540">
    <property type="entry name" value="P-loop containing nucleoside triphosphate hydrolases"/>
    <property type="match status" value="1"/>
</dbReference>
<feature type="binding site" evidence="11">
    <location>
        <position position="197"/>
    </location>
    <ligand>
        <name>Zn(2+)</name>
        <dbReference type="ChEBI" id="CHEBI:29105"/>
    </ligand>
</feature>
<feature type="binding site" evidence="11">
    <location>
        <position position="194"/>
    </location>
    <ligand>
        <name>Zn(2+)</name>
        <dbReference type="ChEBI" id="CHEBI:29105"/>
    </ligand>
</feature>
<dbReference type="AlphaFoldDB" id="A0A841I2D5"/>
<keyword evidence="9 11" id="KW-0862">Zinc</keyword>
<proteinExistence type="inferred from homology"/>
<dbReference type="PANTHER" id="PTHR11441">
    <property type="entry name" value="THYMIDINE KINASE"/>
    <property type="match status" value="1"/>
</dbReference>
<dbReference type="RefSeq" id="WP_183986987.1">
    <property type="nucleotide sequence ID" value="NZ_JACHHG010000006.1"/>
</dbReference>
<accession>A0A841I2D5</accession>
<evidence type="ECO:0000256" key="10">
    <source>
        <dbReference type="ARBA" id="ARBA00022840"/>
    </source>
</evidence>
<dbReference type="PANTHER" id="PTHR11441:SF0">
    <property type="entry name" value="THYMIDINE KINASE, CYTOSOLIC"/>
    <property type="match status" value="1"/>
</dbReference>
<dbReference type="Pfam" id="PF00265">
    <property type="entry name" value="TK"/>
    <property type="match status" value="1"/>
</dbReference>
<dbReference type="GO" id="GO:0005829">
    <property type="term" value="C:cytosol"/>
    <property type="evidence" value="ECO:0007669"/>
    <property type="project" value="TreeGrafter"/>
</dbReference>
<dbReference type="GO" id="GO:0008270">
    <property type="term" value="F:zinc ion binding"/>
    <property type="evidence" value="ECO:0007669"/>
    <property type="project" value="UniProtKB-UniRule"/>
</dbReference>
<dbReference type="InterPro" id="IPR001267">
    <property type="entry name" value="Thymidine_kinase"/>
</dbReference>
<dbReference type="InterPro" id="IPR020633">
    <property type="entry name" value="Thymidine_kinase_CS"/>
</dbReference>
<dbReference type="Gene3D" id="3.30.60.20">
    <property type="match status" value="1"/>
</dbReference>
<organism evidence="16 17">
    <name type="scientific">Deinobacterium chartae</name>
    <dbReference type="NCBI Taxonomy" id="521158"/>
    <lineage>
        <taxon>Bacteria</taxon>
        <taxon>Thermotogati</taxon>
        <taxon>Deinococcota</taxon>
        <taxon>Deinococci</taxon>
        <taxon>Deinococcales</taxon>
        <taxon>Deinococcaceae</taxon>
        <taxon>Deinobacterium</taxon>
    </lineage>
</organism>
<evidence type="ECO:0000256" key="8">
    <source>
        <dbReference type="ARBA" id="ARBA00022777"/>
    </source>
</evidence>
<evidence type="ECO:0000256" key="11">
    <source>
        <dbReference type="HAMAP-Rule" id="MF_00124"/>
    </source>
</evidence>
<dbReference type="InterPro" id="IPR027417">
    <property type="entry name" value="P-loop_NTPase"/>
</dbReference>
<sequence>MLQSPYHGGHLEVIVGPMFSGKSEELIRRVTRALIARQRVAVFKPAIDDRYHATEVASHNGRRVEAHAVRHAQEARAILHGETPLLPSEVALPDMVAFDEAQFFDEGLVDLALELAERGVRVVLAGLDLDFRGEPFGVMPQLLARAESVEKLTAICLCCGAPATRTQRLIGGEPAHYFDPVVLVGASESYEARCRVHHVVRRN</sequence>
<dbReference type="Proteomes" id="UP000569951">
    <property type="component" value="Unassembled WGS sequence"/>
</dbReference>
<dbReference type="GO" id="GO:0071897">
    <property type="term" value="P:DNA biosynthetic process"/>
    <property type="evidence" value="ECO:0007669"/>
    <property type="project" value="UniProtKB-KW"/>
</dbReference>
<keyword evidence="8 11" id="KW-0418">Kinase</keyword>
<protein>
    <recommendedName>
        <fullName evidence="2 11">Thymidine kinase</fullName>
        <ecNumber evidence="2 11">2.7.1.21</ecNumber>
    </recommendedName>
</protein>
<dbReference type="GO" id="GO:0005524">
    <property type="term" value="F:ATP binding"/>
    <property type="evidence" value="ECO:0007669"/>
    <property type="project" value="UniProtKB-UniRule"/>
</dbReference>
<keyword evidence="3 11" id="KW-0963">Cytoplasm</keyword>